<keyword evidence="8" id="KW-1185">Reference proteome</keyword>
<feature type="compositionally biased region" description="Polar residues" evidence="5">
    <location>
        <begin position="1439"/>
        <end position="1448"/>
    </location>
</feature>
<feature type="compositionally biased region" description="Basic residues" evidence="5">
    <location>
        <begin position="1426"/>
        <end position="1435"/>
    </location>
</feature>
<dbReference type="Pfam" id="PF02187">
    <property type="entry name" value="GAS2"/>
    <property type="match status" value="1"/>
</dbReference>
<comment type="subcellular location">
    <subcellularLocation>
        <location evidence="1">Cytoplasm</location>
        <location evidence="1">Cytoskeleton</location>
    </subcellularLocation>
</comment>
<keyword evidence="3" id="KW-0206">Cytoskeleton</keyword>
<reference evidence="7" key="1">
    <citation type="submission" date="2019-10" db="EMBL/GenBank/DDBJ databases">
        <authorList>
            <consortium name="DOE Joint Genome Institute"/>
            <person name="Kuo A."/>
            <person name="Miyauchi S."/>
            <person name="Kiss E."/>
            <person name="Drula E."/>
            <person name="Kohler A."/>
            <person name="Sanchez-Garcia M."/>
            <person name="Andreopoulos B."/>
            <person name="Barry K.W."/>
            <person name="Bonito G."/>
            <person name="Buee M."/>
            <person name="Carver A."/>
            <person name="Chen C."/>
            <person name="Cichocki N."/>
            <person name="Clum A."/>
            <person name="Culley D."/>
            <person name="Crous P.W."/>
            <person name="Fauchery L."/>
            <person name="Girlanda M."/>
            <person name="Hayes R."/>
            <person name="Keri Z."/>
            <person name="LaButti K."/>
            <person name="Lipzen A."/>
            <person name="Lombard V."/>
            <person name="Magnuson J."/>
            <person name="Maillard F."/>
            <person name="Morin E."/>
            <person name="Murat C."/>
            <person name="Nolan M."/>
            <person name="Ohm R."/>
            <person name="Pangilinan J."/>
            <person name="Pereira M."/>
            <person name="Perotto S."/>
            <person name="Peter M."/>
            <person name="Riley R."/>
            <person name="Sitrit Y."/>
            <person name="Stielow B."/>
            <person name="Szollosi G."/>
            <person name="Zifcakova L."/>
            <person name="Stursova M."/>
            <person name="Spatafora J.W."/>
            <person name="Tedersoo L."/>
            <person name="Vaario L.-M."/>
            <person name="Yamada A."/>
            <person name="Yan M."/>
            <person name="Wang P."/>
            <person name="Xu J."/>
            <person name="Bruns T."/>
            <person name="Baldrian P."/>
            <person name="Vilgalys R."/>
            <person name="Henrissat B."/>
            <person name="Grigoriev I.V."/>
            <person name="Hibbett D."/>
            <person name="Nagy L.G."/>
            <person name="Martin F.M."/>
        </authorList>
    </citation>
    <scope>NUCLEOTIDE SEQUENCE</scope>
    <source>
        <strain evidence="7">Prilba</strain>
    </source>
</reference>
<dbReference type="EMBL" id="WHVB01000003">
    <property type="protein sequence ID" value="KAF8484486.1"/>
    <property type="molecule type" value="Genomic_DNA"/>
</dbReference>
<proteinExistence type="predicted"/>
<feature type="region of interest" description="Disordered" evidence="5">
    <location>
        <begin position="1611"/>
        <end position="1650"/>
    </location>
</feature>
<organism evidence="7 8">
    <name type="scientific">Russula ochroleuca</name>
    <dbReference type="NCBI Taxonomy" id="152965"/>
    <lineage>
        <taxon>Eukaryota</taxon>
        <taxon>Fungi</taxon>
        <taxon>Dikarya</taxon>
        <taxon>Basidiomycota</taxon>
        <taxon>Agaricomycotina</taxon>
        <taxon>Agaricomycetes</taxon>
        <taxon>Russulales</taxon>
        <taxon>Russulaceae</taxon>
        <taxon>Russula</taxon>
    </lineage>
</organism>
<dbReference type="PROSITE" id="PS51460">
    <property type="entry name" value="GAR"/>
    <property type="match status" value="1"/>
</dbReference>
<feature type="region of interest" description="Disordered" evidence="5">
    <location>
        <begin position="1013"/>
        <end position="1034"/>
    </location>
</feature>
<keyword evidence="4" id="KW-0175">Coiled coil</keyword>
<reference evidence="7" key="2">
    <citation type="journal article" date="2020" name="Nat. Commun.">
        <title>Large-scale genome sequencing of mycorrhizal fungi provides insights into the early evolution of symbiotic traits.</title>
        <authorList>
            <person name="Miyauchi S."/>
            <person name="Kiss E."/>
            <person name="Kuo A."/>
            <person name="Drula E."/>
            <person name="Kohler A."/>
            <person name="Sanchez-Garcia M."/>
            <person name="Morin E."/>
            <person name="Andreopoulos B."/>
            <person name="Barry K.W."/>
            <person name="Bonito G."/>
            <person name="Buee M."/>
            <person name="Carver A."/>
            <person name="Chen C."/>
            <person name="Cichocki N."/>
            <person name="Clum A."/>
            <person name="Culley D."/>
            <person name="Crous P.W."/>
            <person name="Fauchery L."/>
            <person name="Girlanda M."/>
            <person name="Hayes R.D."/>
            <person name="Keri Z."/>
            <person name="LaButti K."/>
            <person name="Lipzen A."/>
            <person name="Lombard V."/>
            <person name="Magnuson J."/>
            <person name="Maillard F."/>
            <person name="Murat C."/>
            <person name="Nolan M."/>
            <person name="Ohm R.A."/>
            <person name="Pangilinan J."/>
            <person name="Pereira M.F."/>
            <person name="Perotto S."/>
            <person name="Peter M."/>
            <person name="Pfister S."/>
            <person name="Riley R."/>
            <person name="Sitrit Y."/>
            <person name="Stielow J.B."/>
            <person name="Szollosi G."/>
            <person name="Zifcakova L."/>
            <person name="Stursova M."/>
            <person name="Spatafora J.W."/>
            <person name="Tedersoo L."/>
            <person name="Vaario L.M."/>
            <person name="Yamada A."/>
            <person name="Yan M."/>
            <person name="Wang P."/>
            <person name="Xu J."/>
            <person name="Bruns T."/>
            <person name="Baldrian P."/>
            <person name="Vilgalys R."/>
            <person name="Dunand C."/>
            <person name="Henrissat B."/>
            <person name="Grigoriev I.V."/>
            <person name="Hibbett D."/>
            <person name="Nagy L.G."/>
            <person name="Martin F.M."/>
        </authorList>
    </citation>
    <scope>NUCLEOTIDE SEQUENCE</scope>
    <source>
        <strain evidence="7">Prilba</strain>
    </source>
</reference>
<name>A0A9P5TC79_9AGAM</name>
<feature type="compositionally biased region" description="Acidic residues" evidence="5">
    <location>
        <begin position="46"/>
        <end position="56"/>
    </location>
</feature>
<dbReference type="Proteomes" id="UP000759537">
    <property type="component" value="Unassembled WGS sequence"/>
</dbReference>
<dbReference type="GO" id="GO:0005856">
    <property type="term" value="C:cytoskeleton"/>
    <property type="evidence" value="ECO:0007669"/>
    <property type="project" value="UniProtKB-SubCell"/>
</dbReference>
<dbReference type="OrthoDB" id="10017054at2759"/>
<feature type="compositionally biased region" description="Polar residues" evidence="5">
    <location>
        <begin position="1397"/>
        <end position="1406"/>
    </location>
</feature>
<feature type="compositionally biased region" description="Low complexity" evidence="5">
    <location>
        <begin position="1383"/>
        <end position="1396"/>
    </location>
</feature>
<comment type="caution">
    <text evidence="7">The sequence shown here is derived from an EMBL/GenBank/DDBJ whole genome shotgun (WGS) entry which is preliminary data.</text>
</comment>
<feature type="coiled-coil region" evidence="4">
    <location>
        <begin position="552"/>
        <end position="579"/>
    </location>
</feature>
<dbReference type="InterPro" id="IPR003108">
    <property type="entry name" value="GAR_dom"/>
</dbReference>
<protein>
    <recommendedName>
        <fullName evidence="6">GAR domain-containing protein</fullName>
    </recommendedName>
</protein>
<dbReference type="SUPFAM" id="SSF143575">
    <property type="entry name" value="GAS2 domain-like"/>
    <property type="match status" value="1"/>
</dbReference>
<feature type="compositionally biased region" description="Polar residues" evidence="5">
    <location>
        <begin position="1629"/>
        <end position="1649"/>
    </location>
</feature>
<evidence type="ECO:0000256" key="5">
    <source>
        <dbReference type="SAM" id="MobiDB-lite"/>
    </source>
</evidence>
<accession>A0A9P5TC79</accession>
<feature type="region of interest" description="Disordered" evidence="5">
    <location>
        <begin position="1289"/>
        <end position="1495"/>
    </location>
</feature>
<gene>
    <name evidence="7" type="ORF">DFH94DRAFT_624295</name>
</gene>
<feature type="compositionally biased region" description="Pro residues" evidence="5">
    <location>
        <begin position="1463"/>
        <end position="1472"/>
    </location>
</feature>
<feature type="compositionally biased region" description="Polar residues" evidence="5">
    <location>
        <begin position="1476"/>
        <end position="1487"/>
    </location>
</feature>
<evidence type="ECO:0000313" key="7">
    <source>
        <dbReference type="EMBL" id="KAF8484486.1"/>
    </source>
</evidence>
<evidence type="ECO:0000256" key="3">
    <source>
        <dbReference type="ARBA" id="ARBA00023212"/>
    </source>
</evidence>
<keyword evidence="2" id="KW-0963">Cytoplasm</keyword>
<feature type="region of interest" description="Disordered" evidence="5">
    <location>
        <begin position="1664"/>
        <end position="1702"/>
    </location>
</feature>
<dbReference type="GO" id="GO:0008017">
    <property type="term" value="F:microtubule binding"/>
    <property type="evidence" value="ECO:0007669"/>
    <property type="project" value="InterPro"/>
</dbReference>
<dbReference type="InterPro" id="IPR036534">
    <property type="entry name" value="GAR_dom_sf"/>
</dbReference>
<evidence type="ECO:0000256" key="4">
    <source>
        <dbReference type="SAM" id="Coils"/>
    </source>
</evidence>
<sequence length="1702" mass="189304">MEATAEDHPTPPQVEEAGPLGPMNYDSLEAPVAPHYHPLHNPGAEEISEQGGEEQPLESHEVMELQAFSERKEWIMEKIKLLEAMPPIELFAGLEAVRASTAVDSGLPTRKQLDQWLIEHDKIEKETEIFDSGELKKFKNFTMAASKRNLSPQDTDVIELTLTTIYEFDKLLRLLRDRSENLDLLGIRLTWEEQRCAAWADRRQLLLDMQAFLAQRARWSPSVYEALPQAEGPASVPTLSRRSSATSLASETSSSFPSGFSRSARFKQAEALSREAAQFAGRILSLRHGKITTAGKALDKLIENSRGPVPDELLDEQDKLEEQGISEMENVGRFIMGVVTQWRKADEFYVETMKDQTLVRSLLDDIESAILAHPSSRQDSVFSARTSSIIKRLSCRENPLSPVSGFLRPTHALFLDQPSTNDTITKILGEELQDGLSLARRLERSALEYHDACEAVRKAEDSVISATELSNAYDSVLHDMLNGVESSDGDGSPPDLTSESCLRETKHAAFLPLLPSLFQRLDKSDEEARNILPTARASLLGLANIYVESPFKDRLISAIQRLNDVKAESERTRAMMNERVSLLRDARRIWVSAGSILSDLSTIRGEMGDLMEQQKWKSNVASHLPPTPESFNAPLPQSNRTLDNATEQVALLRERFVRDIQEGIFALPQSMVPSLRTYLIRRRDGLQAIFEHTQHITRLVDIVHKQALVMTAIRDETHDFQVRLEETKIQLDTLAEQTLEGSLSEDALDVSRQDLVTDAMSIQTACQTFMDSLPHRITFVSSNTTRTRPTNTSNSTPRRRFSFSLDLTLEALESPPVLDMPLDLAYLDHVVRTDCNAFALHLATGVSSLQQKIAHLDVVLDARAVDLKLAALRESIVLVEERYEALRETVFTTPDSLDSINRLAHAVSEAGPVFDAQRSKISRSFSPIRQLLHKMDVMCSESTSSRHLCSSRSEALDDIETRFHAWSDNTKALLADTRYKEERLRAVQREQIRRERLEVEAAEKLRKVQAESEARLKAEQERQKEEREREEAELLHREQVKAQERMRVECERAEEAAREQVRKGSVLPSSYAFPSTTDDTFHIENNRGLLNLNAIGSPEHPSEDLAEVQLHVAELRRRLQSLGINTAARPSPSSASPLLTVGQHTSMSSQLTEVSKEAMELPTHTSDIVIDAELKALQDELDTSHRLLPRTLSLARFGSFVQDCDNALSDLLEHIDSYPAPPSGPLAASYISSSMLPPEEQLNGRLAFTKDLIDKLEGDSADIANVPKASSEQQRVVQTWAELESMALDRINGRRSRPPSTLSSGRDSRASIAGHRPLPRKKSGHYSSLSVIPSTRELGHTSAPAHPSTSSRRVSHKANPMPNRSSSRLSVVSTNRSVSGPMASSSRLFSSTFASRQRTISLSSTAEGPIASNPGVGKPSEPSHPHPLRASHVRRAVSPTPSDATGRSRSVLGSRRPIFPSWGRPPPLPIPSSNPQKLTPKTKSSQPPRKPYVANPKSKLDVAVGDVVNNLPDDVDVKIEVAQETWQDRSGKYWIGSEDPRLCFCRILRSQTVMVRVGGGWMELSKFIQTHFADMVRLLPEPMPYLGSREEKWISSSALLEAPELISTPVRDIQTPEPSSGGTLLPSFALSTPSGKSPQSIKTHSSPGSPLTALQFLRRVDGEDSFRRPATPLKGSTLRNNGRASLPLAPIRSPNRAPVWKP</sequence>
<dbReference type="SMART" id="SM00243">
    <property type="entry name" value="GAS2"/>
    <property type="match status" value="1"/>
</dbReference>
<feature type="domain" description="GAR" evidence="6">
    <location>
        <begin position="1495"/>
        <end position="1575"/>
    </location>
</feature>
<evidence type="ECO:0000313" key="8">
    <source>
        <dbReference type="Proteomes" id="UP000759537"/>
    </source>
</evidence>
<evidence type="ECO:0000259" key="6">
    <source>
        <dbReference type="PROSITE" id="PS51460"/>
    </source>
</evidence>
<evidence type="ECO:0000256" key="1">
    <source>
        <dbReference type="ARBA" id="ARBA00004245"/>
    </source>
</evidence>
<feature type="compositionally biased region" description="Polar residues" evidence="5">
    <location>
        <begin position="1362"/>
        <end position="1378"/>
    </location>
</feature>
<dbReference type="Gene3D" id="3.30.920.20">
    <property type="entry name" value="Gas2-like domain"/>
    <property type="match status" value="1"/>
</dbReference>
<evidence type="ECO:0000256" key="2">
    <source>
        <dbReference type="ARBA" id="ARBA00022490"/>
    </source>
</evidence>
<feature type="region of interest" description="Disordered" evidence="5">
    <location>
        <begin position="1"/>
        <end position="59"/>
    </location>
</feature>